<dbReference type="GO" id="GO:0071036">
    <property type="term" value="P:nuclear polyadenylation-dependent snoRNA catabolic process"/>
    <property type="evidence" value="ECO:0007669"/>
    <property type="project" value="TreeGrafter"/>
</dbReference>
<keyword evidence="3" id="KW-0677">Repeat</keyword>
<feature type="compositionally biased region" description="Low complexity" evidence="8">
    <location>
        <begin position="860"/>
        <end position="871"/>
    </location>
</feature>
<organism evidence="10 11">
    <name type="scientific">Verticillium longisporum</name>
    <name type="common">Verticillium dahliae var. longisporum</name>
    <dbReference type="NCBI Taxonomy" id="100787"/>
    <lineage>
        <taxon>Eukaryota</taxon>
        <taxon>Fungi</taxon>
        <taxon>Dikarya</taxon>
        <taxon>Ascomycota</taxon>
        <taxon>Pezizomycotina</taxon>
        <taxon>Sordariomycetes</taxon>
        <taxon>Hypocreomycetidae</taxon>
        <taxon>Glomerellales</taxon>
        <taxon>Plectosphaerellaceae</taxon>
        <taxon>Verticillium</taxon>
    </lineage>
</organism>
<dbReference type="GO" id="GO:0071037">
    <property type="term" value="P:nuclear polyadenylation-dependent snRNA catabolic process"/>
    <property type="evidence" value="ECO:0007669"/>
    <property type="project" value="TreeGrafter"/>
</dbReference>
<dbReference type="SMART" id="SM00343">
    <property type="entry name" value="ZnF_C2HC"/>
    <property type="match status" value="4"/>
</dbReference>
<protein>
    <recommendedName>
        <fullName evidence="9">CCHC-type domain-containing protein</fullName>
    </recommendedName>
</protein>
<dbReference type="GO" id="GO:0031499">
    <property type="term" value="C:TRAMP complex"/>
    <property type="evidence" value="ECO:0007669"/>
    <property type="project" value="TreeGrafter"/>
</dbReference>
<keyword evidence="4 7" id="KW-0863">Zinc-finger</keyword>
<dbReference type="PANTHER" id="PTHR46543:SF1">
    <property type="entry name" value="ZINC FINGER CCHC DOMAIN-CONTAINING PROTEIN 7"/>
    <property type="match status" value="1"/>
</dbReference>
<keyword evidence="6" id="KW-0539">Nucleus</keyword>
<dbReference type="STRING" id="100787.A0A0G4KV65"/>
<dbReference type="GO" id="GO:0071031">
    <property type="term" value="P:nuclear mRNA surveillance of mRNA 3'-end processing"/>
    <property type="evidence" value="ECO:0007669"/>
    <property type="project" value="TreeGrafter"/>
</dbReference>
<evidence type="ECO:0000256" key="4">
    <source>
        <dbReference type="ARBA" id="ARBA00022771"/>
    </source>
</evidence>
<evidence type="ECO:0000256" key="6">
    <source>
        <dbReference type="ARBA" id="ARBA00023242"/>
    </source>
</evidence>
<feature type="domain" description="CCHC-type" evidence="9">
    <location>
        <begin position="131"/>
        <end position="145"/>
    </location>
</feature>
<name>A0A0G4KV65_VERLO</name>
<dbReference type="GO" id="GO:0008270">
    <property type="term" value="F:zinc ion binding"/>
    <property type="evidence" value="ECO:0007669"/>
    <property type="project" value="UniProtKB-KW"/>
</dbReference>
<evidence type="ECO:0000256" key="8">
    <source>
        <dbReference type="SAM" id="MobiDB-lite"/>
    </source>
</evidence>
<feature type="compositionally biased region" description="Basic residues" evidence="8">
    <location>
        <begin position="741"/>
        <end position="750"/>
    </location>
</feature>
<dbReference type="GO" id="GO:0071038">
    <property type="term" value="P:TRAMP-dependent tRNA surveillance pathway"/>
    <property type="evidence" value="ECO:0007669"/>
    <property type="project" value="TreeGrafter"/>
</dbReference>
<feature type="region of interest" description="Disordered" evidence="8">
    <location>
        <begin position="738"/>
        <end position="885"/>
    </location>
</feature>
<evidence type="ECO:0000313" key="11">
    <source>
        <dbReference type="Proteomes" id="UP000044602"/>
    </source>
</evidence>
<dbReference type="GO" id="GO:0071039">
    <property type="term" value="P:nuclear polyadenylation-dependent CUT catabolic process"/>
    <property type="evidence" value="ECO:0007669"/>
    <property type="project" value="TreeGrafter"/>
</dbReference>
<reference evidence="10 11" key="1">
    <citation type="submission" date="2015-05" db="EMBL/GenBank/DDBJ databases">
        <authorList>
            <person name="Wang D.B."/>
            <person name="Wang M."/>
        </authorList>
    </citation>
    <scope>NUCLEOTIDE SEQUENCE [LARGE SCALE GENOMIC DNA]</scope>
    <source>
        <strain evidence="10">VL1</strain>
    </source>
</reference>
<dbReference type="SUPFAM" id="SSF57756">
    <property type="entry name" value="Retrovirus zinc finger-like domains"/>
    <property type="match status" value="1"/>
</dbReference>
<evidence type="ECO:0000313" key="10">
    <source>
        <dbReference type="EMBL" id="CRK13275.1"/>
    </source>
</evidence>
<evidence type="ECO:0000259" key="9">
    <source>
        <dbReference type="PROSITE" id="PS50158"/>
    </source>
</evidence>
<evidence type="ECO:0000256" key="2">
    <source>
        <dbReference type="ARBA" id="ARBA00022723"/>
    </source>
</evidence>
<evidence type="ECO:0000256" key="7">
    <source>
        <dbReference type="PROSITE-ProRule" id="PRU00047"/>
    </source>
</evidence>
<dbReference type="PANTHER" id="PTHR46543">
    <property type="entry name" value="ZINC FINGER CCHC DOMAIN-CONTAINING PROTEIN 7"/>
    <property type="match status" value="1"/>
</dbReference>
<feature type="compositionally biased region" description="Basic residues" evidence="8">
    <location>
        <begin position="786"/>
        <end position="800"/>
    </location>
</feature>
<comment type="subcellular location">
    <subcellularLocation>
        <location evidence="1">Nucleus</location>
    </subcellularLocation>
</comment>
<evidence type="ECO:0000256" key="1">
    <source>
        <dbReference type="ARBA" id="ARBA00004123"/>
    </source>
</evidence>
<dbReference type="EMBL" id="CVQH01004447">
    <property type="protein sequence ID" value="CRK13275.1"/>
    <property type="molecule type" value="Genomic_DNA"/>
</dbReference>
<feature type="non-terminal residue" evidence="10">
    <location>
        <position position="1"/>
    </location>
</feature>
<dbReference type="Gene3D" id="4.10.60.10">
    <property type="entry name" value="Zinc finger, CCHC-type"/>
    <property type="match status" value="1"/>
</dbReference>
<feature type="compositionally biased region" description="Low complexity" evidence="8">
    <location>
        <begin position="647"/>
        <end position="668"/>
    </location>
</feature>
<dbReference type="GO" id="GO:0071035">
    <property type="term" value="P:nuclear polyadenylation-dependent rRNA catabolic process"/>
    <property type="evidence" value="ECO:0007669"/>
    <property type="project" value="TreeGrafter"/>
</dbReference>
<evidence type="ECO:0000256" key="5">
    <source>
        <dbReference type="ARBA" id="ARBA00022833"/>
    </source>
</evidence>
<keyword evidence="5" id="KW-0862">Zinc</keyword>
<evidence type="ECO:0000256" key="3">
    <source>
        <dbReference type="ARBA" id="ARBA00022737"/>
    </source>
</evidence>
<proteinExistence type="predicted"/>
<dbReference type="Proteomes" id="UP000044602">
    <property type="component" value="Unassembled WGS sequence"/>
</dbReference>
<dbReference type="InterPro" id="IPR036875">
    <property type="entry name" value="Znf_CCHC_sf"/>
</dbReference>
<feature type="region of interest" description="Disordered" evidence="8">
    <location>
        <begin position="626"/>
        <end position="680"/>
    </location>
</feature>
<dbReference type="PROSITE" id="PS50158">
    <property type="entry name" value="ZF_CCHC"/>
    <property type="match status" value="1"/>
</dbReference>
<sequence>EPEVAGYRQVMSEDEAEKEQQRYFPGATEICTICAATGHTCTACPNTLCQFCRGDHFSWNCPGRSRCAKCRQFGHTKSKCKEKLAMALEEGLECAFCGEGDHLENACDNVWHSYHLQRESMHTVRYIAAFCSYCGCEGHYSSDCPAGDQQPFPQKWTATWSLKDRDLCVDANATDESIARFGVAAESNDPGMHVRGAAAAAKRTHIFYSDSDGSEEGEHIPSHRRKYFHQPDNLAENNARAAMDAQQTTPFYRLWQTDNQHIRDRILGLLPREDVAALRLASSACCNVTTKRLFRRIHVTFTPNTFTKQSRVHALARIGHHVEHLTFHFAHSPATFLPPLIHPLTGAEISFLYTPHTSMASVLARPKYANTELGEILTQQYPPLFHAATNVPSFINALAHVPNLRHLTLRTPGQDPRERYRRDAVDYALISLRIALERNPLTALSQLSLAHLHPAALQYLRAAPAASLGALPSSPRRWRQIRKLSLAVESWDFSDASTPGRDHLRIMDDYLRAMAPSLEKLSFTWLGLRGPCPLALPADPLFAAPSSRASRKLFNEVTSPMSPLPPAPGRPPIHFPRLRHMGVRNATMHAPQLADLVGAHSATVREFDFEDVVLADGGRWSDALAPLRGSSSWSAEGPTGDDDRWSRSWSGSVCGSTSGSSPTGSLHSVPSWDDLPSTPSAAAAAASRELLAFDFGEPLDGLEFLGDDEEIDERRRREDLEADLVSEIAAAREASAAFTTKLKKKRKVRRRVDEVGVDQPDVETKQSSHRHRRPSDAEQEVESRDKQHHRRHGSRHRKKRHAEDDKESRPSPGPSRSNSDRSILRKQPSNMSSTAAEAERHRPAGPVRTLSSISAPIMDTTQQPVLLQPTTYDPNRRHAADVDPDEGISSVQRNIEQEEAHRVLAEDAAARSSALQKAKEAVLLKLSAQFSSGSSSSKKQVPSHGPDSCAMAARLREGLFGKSYISVLPDARSMSSQSALVPLMFTRS</sequence>
<keyword evidence="2" id="KW-0479">Metal-binding</keyword>
<gene>
    <name evidence="10" type="ORF">BN1708_010724</name>
</gene>
<dbReference type="AlphaFoldDB" id="A0A0G4KV65"/>
<dbReference type="InterPro" id="IPR051644">
    <property type="entry name" value="TRAMP_AT-DNA-binding"/>
</dbReference>
<accession>A0A0G4KV65</accession>
<keyword evidence="11" id="KW-1185">Reference proteome</keyword>
<dbReference type="GO" id="GO:0003723">
    <property type="term" value="F:RNA binding"/>
    <property type="evidence" value="ECO:0007669"/>
    <property type="project" value="TreeGrafter"/>
</dbReference>
<dbReference type="InterPro" id="IPR001878">
    <property type="entry name" value="Znf_CCHC"/>
</dbReference>